<comment type="function">
    <text evidence="1">Involved in DNA recombination.</text>
</comment>
<evidence type="ECO:0000256" key="4">
    <source>
        <dbReference type="ARBA" id="ARBA00023172"/>
    </source>
</evidence>
<evidence type="ECO:0000256" key="3">
    <source>
        <dbReference type="ARBA" id="ARBA00023054"/>
    </source>
</evidence>
<name>A0ABW4RXI8_9ACTN</name>
<gene>
    <name evidence="7" type="primary">rmuC</name>
    <name evidence="7" type="ORF">ACFSCS_12755</name>
</gene>
<reference evidence="8" key="1">
    <citation type="journal article" date="2019" name="Int. J. Syst. Evol. Microbiol.">
        <title>The Global Catalogue of Microorganisms (GCM) 10K type strain sequencing project: providing services to taxonomists for standard genome sequencing and annotation.</title>
        <authorList>
            <consortium name="The Broad Institute Genomics Platform"/>
            <consortium name="The Broad Institute Genome Sequencing Center for Infectious Disease"/>
            <person name="Wu L."/>
            <person name="Ma J."/>
        </authorList>
    </citation>
    <scope>NUCLEOTIDE SEQUENCE [LARGE SCALE GENOMIC DNA]</scope>
    <source>
        <strain evidence="8">CAIM 431</strain>
    </source>
</reference>
<evidence type="ECO:0000256" key="2">
    <source>
        <dbReference type="ARBA" id="ARBA00009840"/>
    </source>
</evidence>
<dbReference type="PANTHER" id="PTHR30563:SF0">
    <property type="entry name" value="DNA RECOMBINATION PROTEIN RMUC"/>
    <property type="match status" value="1"/>
</dbReference>
<sequence>MDTTAVIMLLVGLALGLLVGIVAARMVARAQSDTQAAQAREDAARARTDLAAAQAEGARAHGLASDARAETERVRAEVARLRTEFAEADAEVAEARSEVAHAQALTAAALAEKADVASRLASMEAQRDAALKRAEDLAADRDSLVDRFKVLSAETLERQGKAADATAEQRLRATEQLMAPVKESLQLMNERIAEVEKARAGFSAELREQVRSVVVTGENLRRETSALSTALRKPQVRGAWGELQLKRVAEIAGMLEYCDFLQQATTQTSTDQTIRPDMKVLLGEGKFIYVDSKVPLSAFLDAQEARDEQAREAALKLFGRNVKTHVDQLSAKNYWKADPATPEFTVLFIPSEALAAEALSQMPDLHEYAAGRNIILASPTTLIGLLRAVAYSWKQAALADSAAEVFSLGRELYDRLGSLGSNFDKLGRSLQSSMKAYNAAVGSMETRVMVTARRFRDLQVTDKELEQVRTVEEPLRQISASELVENAGQVETIIGRADERAEREALTRGEPSIEELVDSDSPVLPLMERKRSS</sequence>
<evidence type="ECO:0000256" key="6">
    <source>
        <dbReference type="SAM" id="MobiDB-lite"/>
    </source>
</evidence>
<organism evidence="7 8">
    <name type="scientific">Luteococcus peritonei</name>
    <dbReference type="NCBI Taxonomy" id="88874"/>
    <lineage>
        <taxon>Bacteria</taxon>
        <taxon>Bacillati</taxon>
        <taxon>Actinomycetota</taxon>
        <taxon>Actinomycetes</taxon>
        <taxon>Propionibacteriales</taxon>
        <taxon>Propionibacteriaceae</taxon>
        <taxon>Luteococcus</taxon>
    </lineage>
</organism>
<evidence type="ECO:0000256" key="5">
    <source>
        <dbReference type="SAM" id="Coils"/>
    </source>
</evidence>
<accession>A0ABW4RXI8</accession>
<proteinExistence type="inferred from homology"/>
<keyword evidence="3 5" id="KW-0175">Coiled coil</keyword>
<evidence type="ECO:0000256" key="1">
    <source>
        <dbReference type="ARBA" id="ARBA00003416"/>
    </source>
</evidence>
<comment type="similarity">
    <text evidence="2">Belongs to the RmuC family.</text>
</comment>
<feature type="region of interest" description="Disordered" evidence="6">
    <location>
        <begin position="500"/>
        <end position="533"/>
    </location>
</feature>
<comment type="caution">
    <text evidence="7">The sequence shown here is derived from an EMBL/GenBank/DDBJ whole genome shotgun (WGS) entry which is preliminary data.</text>
</comment>
<dbReference type="RefSeq" id="WP_343874280.1">
    <property type="nucleotide sequence ID" value="NZ_BAAAIX010000026.1"/>
</dbReference>
<keyword evidence="8" id="KW-1185">Reference proteome</keyword>
<protein>
    <submittedName>
        <fullName evidence="7">DNA recombination protein RmuC</fullName>
    </submittedName>
</protein>
<evidence type="ECO:0000313" key="7">
    <source>
        <dbReference type="EMBL" id="MFD1891042.1"/>
    </source>
</evidence>
<keyword evidence="4" id="KW-0233">DNA recombination</keyword>
<dbReference type="Proteomes" id="UP001597326">
    <property type="component" value="Unassembled WGS sequence"/>
</dbReference>
<dbReference type="Pfam" id="PF02646">
    <property type="entry name" value="RmuC"/>
    <property type="match status" value="1"/>
</dbReference>
<dbReference type="PANTHER" id="PTHR30563">
    <property type="entry name" value="DNA RECOMBINATION PROTEIN RMUC"/>
    <property type="match status" value="1"/>
</dbReference>
<feature type="coiled-coil region" evidence="5">
    <location>
        <begin position="36"/>
        <end position="140"/>
    </location>
</feature>
<dbReference type="InterPro" id="IPR003798">
    <property type="entry name" value="DNA_recombination_RmuC"/>
</dbReference>
<evidence type="ECO:0000313" key="8">
    <source>
        <dbReference type="Proteomes" id="UP001597326"/>
    </source>
</evidence>
<dbReference type="EMBL" id="JBHUFZ010000028">
    <property type="protein sequence ID" value="MFD1891042.1"/>
    <property type="molecule type" value="Genomic_DNA"/>
</dbReference>